<reference evidence="1" key="2">
    <citation type="journal article" date="2015" name="Fish Shellfish Immunol.">
        <title>Early steps in the European eel (Anguilla anguilla)-Vibrio vulnificus interaction in the gills: Role of the RtxA13 toxin.</title>
        <authorList>
            <person name="Callol A."/>
            <person name="Pajuelo D."/>
            <person name="Ebbesson L."/>
            <person name="Teles M."/>
            <person name="MacKenzie S."/>
            <person name="Amaro C."/>
        </authorList>
    </citation>
    <scope>NUCLEOTIDE SEQUENCE</scope>
</reference>
<organism evidence="1">
    <name type="scientific">Anguilla anguilla</name>
    <name type="common">European freshwater eel</name>
    <name type="synonym">Muraena anguilla</name>
    <dbReference type="NCBI Taxonomy" id="7936"/>
    <lineage>
        <taxon>Eukaryota</taxon>
        <taxon>Metazoa</taxon>
        <taxon>Chordata</taxon>
        <taxon>Craniata</taxon>
        <taxon>Vertebrata</taxon>
        <taxon>Euteleostomi</taxon>
        <taxon>Actinopterygii</taxon>
        <taxon>Neopterygii</taxon>
        <taxon>Teleostei</taxon>
        <taxon>Anguilliformes</taxon>
        <taxon>Anguillidae</taxon>
        <taxon>Anguilla</taxon>
    </lineage>
</organism>
<reference evidence="1" key="1">
    <citation type="submission" date="2014-11" db="EMBL/GenBank/DDBJ databases">
        <authorList>
            <person name="Amaro Gonzalez C."/>
        </authorList>
    </citation>
    <scope>NUCLEOTIDE SEQUENCE</scope>
</reference>
<sequence>MAFYICPNIYGMLLDTAKVFLFHITSSMT</sequence>
<evidence type="ECO:0000313" key="1">
    <source>
        <dbReference type="EMBL" id="JAH72886.1"/>
    </source>
</evidence>
<proteinExistence type="predicted"/>
<name>A0A0E9V4H0_ANGAN</name>
<accession>A0A0E9V4H0</accession>
<dbReference type="EMBL" id="GBXM01035691">
    <property type="protein sequence ID" value="JAH72886.1"/>
    <property type="molecule type" value="Transcribed_RNA"/>
</dbReference>
<dbReference type="AlphaFoldDB" id="A0A0E9V4H0"/>
<protein>
    <submittedName>
        <fullName evidence="1">Uncharacterized protein</fullName>
    </submittedName>
</protein>